<feature type="signal peptide" evidence="2">
    <location>
        <begin position="1"/>
        <end position="26"/>
    </location>
</feature>
<dbReference type="SUPFAM" id="SSF48452">
    <property type="entry name" value="TPR-like"/>
    <property type="match status" value="1"/>
</dbReference>
<keyword evidence="1" id="KW-0802">TPR repeat</keyword>
<feature type="repeat" description="TPR" evidence="1">
    <location>
        <begin position="194"/>
        <end position="227"/>
    </location>
</feature>
<dbReference type="SMART" id="SM00028">
    <property type="entry name" value="TPR"/>
    <property type="match status" value="2"/>
</dbReference>
<proteinExistence type="predicted"/>
<sequence>MPRRLIAGAGLALVLGVAGLSSSAGAEEAGFVEGLHRSGPTALVVAPLTAPDLKTDLKKGFAMLRKGEDEKAVSYFDRVIAAADNWLAGDSRPRRCIDAKAASTPAAGHAPIDDALCDAHFGRGYALIDMGRGDLAEADLRAATRMAPENAHFANEYAELFKSRREWQAALVEFERAWEMADKTVGGPDADLAARALRGMGYAKEKLGDLDEAHALISRSLEFEPDSEAGKVQLAHVERMRTIGS</sequence>
<dbReference type="Proteomes" id="UP001162802">
    <property type="component" value="Unassembled WGS sequence"/>
</dbReference>
<keyword evidence="2" id="KW-0732">Signal</keyword>
<keyword evidence="4" id="KW-1185">Reference proteome</keyword>
<evidence type="ECO:0000313" key="3">
    <source>
        <dbReference type="EMBL" id="MCJ1959194.1"/>
    </source>
</evidence>
<feature type="chain" id="PRO_5046821319" evidence="2">
    <location>
        <begin position="27"/>
        <end position="245"/>
    </location>
</feature>
<dbReference type="InterPro" id="IPR019734">
    <property type="entry name" value="TPR_rpt"/>
</dbReference>
<accession>A0ABT0A7M1</accession>
<dbReference type="RefSeq" id="WP_243796321.1">
    <property type="nucleotide sequence ID" value="NZ_JALHAT010000001.1"/>
</dbReference>
<organism evidence="3 4">
    <name type="scientific">Novosphingobium mangrovi</name>
    <name type="common">ex Hu et al. 2023</name>
    <dbReference type="NCBI Taxonomy" id="2930094"/>
    <lineage>
        <taxon>Bacteria</taxon>
        <taxon>Pseudomonadati</taxon>
        <taxon>Pseudomonadota</taxon>
        <taxon>Alphaproteobacteria</taxon>
        <taxon>Sphingomonadales</taxon>
        <taxon>Sphingomonadaceae</taxon>
        <taxon>Novosphingobium</taxon>
    </lineage>
</organism>
<gene>
    <name evidence="3" type="ORF">MTR65_00685</name>
</gene>
<dbReference type="EMBL" id="JALHAT010000001">
    <property type="protein sequence ID" value="MCJ1959194.1"/>
    <property type="molecule type" value="Genomic_DNA"/>
</dbReference>
<dbReference type="Pfam" id="PF13181">
    <property type="entry name" value="TPR_8"/>
    <property type="match status" value="1"/>
</dbReference>
<dbReference type="Gene3D" id="1.25.40.10">
    <property type="entry name" value="Tetratricopeptide repeat domain"/>
    <property type="match status" value="1"/>
</dbReference>
<comment type="caution">
    <text evidence="3">The sequence shown here is derived from an EMBL/GenBank/DDBJ whole genome shotgun (WGS) entry which is preliminary data.</text>
</comment>
<evidence type="ECO:0000256" key="2">
    <source>
        <dbReference type="SAM" id="SignalP"/>
    </source>
</evidence>
<evidence type="ECO:0000313" key="4">
    <source>
        <dbReference type="Proteomes" id="UP001162802"/>
    </source>
</evidence>
<evidence type="ECO:0000256" key="1">
    <source>
        <dbReference type="PROSITE-ProRule" id="PRU00339"/>
    </source>
</evidence>
<name>A0ABT0A7M1_9SPHN</name>
<dbReference type="PROSITE" id="PS50005">
    <property type="entry name" value="TPR"/>
    <property type="match status" value="1"/>
</dbReference>
<reference evidence="3" key="1">
    <citation type="submission" date="2022-03" db="EMBL/GenBank/DDBJ databases">
        <title>Identification of a novel bacterium isolated from mangrove sediments.</title>
        <authorList>
            <person name="Pan X."/>
        </authorList>
    </citation>
    <scope>NUCLEOTIDE SEQUENCE</scope>
    <source>
        <strain evidence="3">B2637</strain>
    </source>
</reference>
<protein>
    <submittedName>
        <fullName evidence="3">Diguanylate cyclase</fullName>
    </submittedName>
</protein>
<dbReference type="InterPro" id="IPR011990">
    <property type="entry name" value="TPR-like_helical_dom_sf"/>
</dbReference>